<dbReference type="InterPro" id="IPR041664">
    <property type="entry name" value="AAA_16"/>
</dbReference>
<dbReference type="SUPFAM" id="SSF52540">
    <property type="entry name" value="P-loop containing nucleoside triphosphate hydrolases"/>
    <property type="match status" value="1"/>
</dbReference>
<accession>A0A2K8PRD6</accession>
<sequence length="275" mass="28993">MTDRHARTRHTLFERETELVAVDEALDRLTGSGPDAGGGLLALSGPAGLGKTTLLAEVRRSALTRSCTLLAARGGEQEQGQPFHVARQLIQPRLAGRSETSLRAALGGWYPIVGPALGLCAPGQGAPPDPQGLRDGLDWVLTQLTVQRAPVVLVLDDAHWGDAESLGWLAAFAPRAEHLALLLVVAYRPDELPAHAEAFRGLSGRAGRRPLNLAPLSAAAVSTLVRETVGEHAEESFCREAWAVTTGNPFEAVELTARVRAKGLEPTSASAPPAA</sequence>
<dbReference type="GO" id="GO:0005524">
    <property type="term" value="F:ATP binding"/>
    <property type="evidence" value="ECO:0007669"/>
    <property type="project" value="UniProtKB-KW"/>
</dbReference>
<feature type="domain" description="Orc1-like AAA ATPase" evidence="3">
    <location>
        <begin position="12"/>
        <end position="183"/>
    </location>
</feature>
<keyword evidence="2" id="KW-0067">ATP-binding</keyword>
<name>A0A2K8PRD6_STRLA</name>
<dbReference type="InterPro" id="IPR027417">
    <property type="entry name" value="P-loop_NTPase"/>
</dbReference>
<organism evidence="4 5">
    <name type="scientific">Streptomyces lavendulae subsp. lavendulae</name>
    <dbReference type="NCBI Taxonomy" id="58340"/>
    <lineage>
        <taxon>Bacteria</taxon>
        <taxon>Bacillati</taxon>
        <taxon>Actinomycetota</taxon>
        <taxon>Actinomycetes</taxon>
        <taxon>Kitasatosporales</taxon>
        <taxon>Streptomycetaceae</taxon>
        <taxon>Streptomyces</taxon>
    </lineage>
</organism>
<dbReference type="GeneID" id="94019301"/>
<dbReference type="Pfam" id="PF13191">
    <property type="entry name" value="AAA_16"/>
    <property type="match status" value="1"/>
</dbReference>
<dbReference type="PANTHER" id="PTHR16305">
    <property type="entry name" value="TESTICULAR SOLUBLE ADENYLYL CYCLASE"/>
    <property type="match status" value="1"/>
</dbReference>
<dbReference type="KEGG" id="slx:SLAV_33005"/>
<dbReference type="GO" id="GO:0005737">
    <property type="term" value="C:cytoplasm"/>
    <property type="evidence" value="ECO:0007669"/>
    <property type="project" value="TreeGrafter"/>
</dbReference>
<evidence type="ECO:0000256" key="2">
    <source>
        <dbReference type="ARBA" id="ARBA00022840"/>
    </source>
</evidence>
<dbReference type="GO" id="GO:0004016">
    <property type="term" value="F:adenylate cyclase activity"/>
    <property type="evidence" value="ECO:0007669"/>
    <property type="project" value="TreeGrafter"/>
</dbReference>
<dbReference type="RefSeq" id="WP_335341804.1">
    <property type="nucleotide sequence ID" value="NZ_CP024985.1"/>
</dbReference>
<reference evidence="4 5" key="1">
    <citation type="submission" date="2017-11" db="EMBL/GenBank/DDBJ databases">
        <title>Complete genome sequence of Streptomyces lavendulae subsp. lavendulae CCM 3239 (formerly 'Streptomyces aureofaciens CCM 3239'), the producer of the angucycline-type antibiotic auricin.</title>
        <authorList>
            <person name="Busche T."/>
            <person name="Novakova R."/>
            <person name="Al'Dilaimi A."/>
            <person name="Homerova D."/>
            <person name="Feckova L."/>
            <person name="Rezuchova B."/>
            <person name="Mingyar E."/>
            <person name="Csolleiova D."/>
            <person name="Bekeova C."/>
            <person name="Winkler A."/>
            <person name="Sevcikova B."/>
            <person name="Kalinowski J."/>
            <person name="Kormanec J."/>
            <person name="Ruckert C."/>
        </authorList>
    </citation>
    <scope>NUCLEOTIDE SEQUENCE [LARGE SCALE GENOMIC DNA]</scope>
    <source>
        <strain evidence="4 5">CCM 3239</strain>
    </source>
</reference>
<keyword evidence="5" id="KW-1185">Reference proteome</keyword>
<dbReference type="Proteomes" id="UP000231791">
    <property type="component" value="Chromosome"/>
</dbReference>
<keyword evidence="1" id="KW-0547">Nucleotide-binding</keyword>
<dbReference type="AlphaFoldDB" id="A0A2K8PRD6"/>
<evidence type="ECO:0000313" key="4">
    <source>
        <dbReference type="EMBL" id="ATZ28373.1"/>
    </source>
</evidence>
<evidence type="ECO:0000259" key="3">
    <source>
        <dbReference type="Pfam" id="PF13191"/>
    </source>
</evidence>
<dbReference type="PANTHER" id="PTHR16305:SF35">
    <property type="entry name" value="TRANSCRIPTIONAL ACTIVATOR DOMAIN"/>
    <property type="match status" value="1"/>
</dbReference>
<dbReference type="EMBL" id="CP024985">
    <property type="protein sequence ID" value="ATZ28373.1"/>
    <property type="molecule type" value="Genomic_DNA"/>
</dbReference>
<protein>
    <recommendedName>
        <fullName evidence="3">Orc1-like AAA ATPase domain-containing protein</fullName>
    </recommendedName>
</protein>
<proteinExistence type="predicted"/>
<evidence type="ECO:0000256" key="1">
    <source>
        <dbReference type="ARBA" id="ARBA00022741"/>
    </source>
</evidence>
<gene>
    <name evidence="4" type="ORF">SLAV_33005</name>
</gene>
<dbReference type="Gene3D" id="3.40.50.300">
    <property type="entry name" value="P-loop containing nucleotide triphosphate hydrolases"/>
    <property type="match status" value="1"/>
</dbReference>
<evidence type="ECO:0000313" key="5">
    <source>
        <dbReference type="Proteomes" id="UP000231791"/>
    </source>
</evidence>